<evidence type="ECO:0000313" key="2">
    <source>
        <dbReference type="Proteomes" id="UP001500185"/>
    </source>
</evidence>
<keyword evidence="2" id="KW-1185">Reference proteome</keyword>
<dbReference type="Proteomes" id="UP001500185">
    <property type="component" value="Unassembled WGS sequence"/>
</dbReference>
<evidence type="ECO:0000313" key="1">
    <source>
        <dbReference type="EMBL" id="GAA0763295.1"/>
    </source>
</evidence>
<proteinExistence type="predicted"/>
<reference evidence="1 2" key="1">
    <citation type="journal article" date="2019" name="Int. J. Syst. Evol. Microbiol.">
        <title>The Global Catalogue of Microorganisms (GCM) 10K type strain sequencing project: providing services to taxonomists for standard genome sequencing and annotation.</title>
        <authorList>
            <consortium name="The Broad Institute Genomics Platform"/>
            <consortium name="The Broad Institute Genome Sequencing Center for Infectious Disease"/>
            <person name="Wu L."/>
            <person name="Ma J."/>
        </authorList>
    </citation>
    <scope>NUCLEOTIDE SEQUENCE [LARGE SCALE GENOMIC DNA]</scope>
    <source>
        <strain evidence="1 2">JCM 16231</strain>
    </source>
</reference>
<protein>
    <submittedName>
        <fullName evidence="1">Uncharacterized protein</fullName>
    </submittedName>
</protein>
<dbReference type="RefSeq" id="WP_224454649.1">
    <property type="nucleotide sequence ID" value="NZ_BAAAGG010000022.1"/>
</dbReference>
<gene>
    <name evidence="1" type="ORF">GCM10009433_24580</name>
</gene>
<dbReference type="EMBL" id="BAAAGG010000022">
    <property type="protein sequence ID" value="GAA0763295.1"/>
    <property type="molecule type" value="Genomic_DNA"/>
</dbReference>
<sequence>MKFNLAFCFFIVTLLPQLLLSQSNFRIGTSDNDRLVKALNDIKQVAENKETYLSVRVYILDNGIGSAGNPSSEVSHDVLVAVSEFDDAPMQNLFEIGPFINPKFIKWVEVNQYNKSFEIEHGNFHERKRIKFKAHIDEIIQL</sequence>
<accession>A0ABN1KDE5</accession>
<comment type="caution">
    <text evidence="1">The sequence shown here is derived from an EMBL/GenBank/DDBJ whole genome shotgun (WGS) entry which is preliminary data.</text>
</comment>
<organism evidence="1 2">
    <name type="scientific">Psychroflexus lacisalsi</name>
    <dbReference type="NCBI Taxonomy" id="503928"/>
    <lineage>
        <taxon>Bacteria</taxon>
        <taxon>Pseudomonadati</taxon>
        <taxon>Bacteroidota</taxon>
        <taxon>Flavobacteriia</taxon>
        <taxon>Flavobacteriales</taxon>
        <taxon>Flavobacteriaceae</taxon>
        <taxon>Psychroflexus</taxon>
    </lineage>
</organism>
<name>A0ABN1KDE5_9FLAO</name>